<dbReference type="SUPFAM" id="SSF51604">
    <property type="entry name" value="Enolase C-terminal domain-like"/>
    <property type="match status" value="1"/>
</dbReference>
<dbReference type="PANTHER" id="PTHR48073:SF2">
    <property type="entry name" value="O-SUCCINYLBENZOATE SYNTHASE"/>
    <property type="match status" value="1"/>
</dbReference>
<sequence length="346" mass="38910">MIQATYHKHLLNFKQASGTSRGILRTKETWFIILKKDGKTGIGECGLFRGLSIDDVPNYEEKLQWFCANINQGLEKLLVEATYFPSIQFGLEQAFLSLKAKNKFELFPSNFTKGTQNIPINGLIWMGDKAFMQQQIKDKLEQGFNTIKMKIGAIDFETEMDLLKSIRKEFSSEEITLRVDANGGFTPKDALQKLQRLSELDIHSIEQPIKQGQWQEMANLCEKTPLPIALDEELIGIFTSEEKEKCIQTIKPQYIILKPSLVGGIKGSEQWISIAKKYNADNWITSALESNIGLNAIAQFTQTLKNPLPQGLGTGGLFTNNFESPLEVSNGSLGYNSKIAWGFNLD</sequence>
<dbReference type="SFLD" id="SFLDG00180">
    <property type="entry name" value="muconate_cycloisomerase"/>
    <property type="match status" value="1"/>
</dbReference>
<dbReference type="EC" id="4.2.1.113" evidence="2"/>
<dbReference type="InterPro" id="IPR029065">
    <property type="entry name" value="Enolase_C-like"/>
</dbReference>
<dbReference type="GO" id="GO:0009063">
    <property type="term" value="P:amino acid catabolic process"/>
    <property type="evidence" value="ECO:0007669"/>
    <property type="project" value="InterPro"/>
</dbReference>
<dbReference type="InterPro" id="IPR029017">
    <property type="entry name" value="Enolase-like_N"/>
</dbReference>
<dbReference type="InterPro" id="IPR036849">
    <property type="entry name" value="Enolase-like_C_sf"/>
</dbReference>
<dbReference type="GO" id="GO:0043748">
    <property type="term" value="F:O-succinylbenzoate synthase activity"/>
    <property type="evidence" value="ECO:0007669"/>
    <property type="project" value="UniProtKB-EC"/>
</dbReference>
<evidence type="ECO:0000313" key="5">
    <source>
        <dbReference type="Proteomes" id="UP000490060"/>
    </source>
</evidence>
<dbReference type="Gene3D" id="3.20.20.120">
    <property type="entry name" value="Enolase-like C-terminal domain"/>
    <property type="match status" value="1"/>
</dbReference>
<accession>A0A2I2LFC1</accession>
<dbReference type="PROSITE" id="PS00909">
    <property type="entry name" value="MR_MLE_2"/>
    <property type="match status" value="1"/>
</dbReference>
<dbReference type="GO" id="GO:0016854">
    <property type="term" value="F:racemase and epimerase activity"/>
    <property type="evidence" value="ECO:0007669"/>
    <property type="project" value="UniProtKB-ARBA"/>
</dbReference>
<dbReference type="Pfam" id="PF13378">
    <property type="entry name" value="MR_MLE_C"/>
    <property type="match status" value="1"/>
</dbReference>
<dbReference type="GO" id="GO:0009234">
    <property type="term" value="P:menaquinone biosynthetic process"/>
    <property type="evidence" value="ECO:0007669"/>
    <property type="project" value="UniProtKB-UniRule"/>
</dbReference>
<reference evidence="4 5" key="1">
    <citation type="submission" date="2017-11" db="EMBL/GenBank/DDBJ databases">
        <authorList>
            <person name="Duchaud E."/>
        </authorList>
    </citation>
    <scope>NUCLEOTIDE SEQUENCE [LARGE SCALE GENOMIC DNA]</scope>
    <source>
        <strain evidence="4 5">TNO010</strain>
    </source>
</reference>
<dbReference type="InterPro" id="IPR013342">
    <property type="entry name" value="Mandelate_racemase_C"/>
</dbReference>
<dbReference type="AlphaFoldDB" id="A0A2I2LFC1"/>
<dbReference type="GO" id="GO:0046872">
    <property type="term" value="F:metal ion binding"/>
    <property type="evidence" value="ECO:0007669"/>
    <property type="project" value="UniProtKB-KW"/>
</dbReference>
<dbReference type="CDD" id="cd03320">
    <property type="entry name" value="OSBS"/>
    <property type="match status" value="1"/>
</dbReference>
<keyword evidence="1" id="KW-0479">Metal-binding</keyword>
<gene>
    <name evidence="4" type="ORF">TNO010_120040</name>
</gene>
<dbReference type="SUPFAM" id="SSF54826">
    <property type="entry name" value="Enolase N-terminal domain-like"/>
    <property type="match status" value="1"/>
</dbReference>
<protein>
    <recommendedName>
        <fullName evidence="2">o-succinylbenzoate synthase</fullName>
        <ecNumber evidence="2">4.2.1.113</ecNumber>
    </recommendedName>
</protein>
<dbReference type="PANTHER" id="PTHR48073">
    <property type="entry name" value="O-SUCCINYLBENZOATE SYNTHASE-RELATED"/>
    <property type="match status" value="1"/>
</dbReference>
<proteinExistence type="predicted"/>
<evidence type="ECO:0000256" key="2">
    <source>
        <dbReference type="NCBIfam" id="TIGR01927"/>
    </source>
</evidence>
<name>A0A2I2LFC1_9FLAO</name>
<evidence type="ECO:0000259" key="3">
    <source>
        <dbReference type="SMART" id="SM00922"/>
    </source>
</evidence>
<dbReference type="SMART" id="SM00922">
    <property type="entry name" value="MR_MLE"/>
    <property type="match status" value="1"/>
</dbReference>
<dbReference type="NCBIfam" id="TIGR01927">
    <property type="entry name" value="menC_gam_Gplu"/>
    <property type="match status" value="1"/>
</dbReference>
<organism evidence="4 5">
    <name type="scientific">Tenacibaculum finnmarkense genomovar ulcerans</name>
    <dbReference type="NCBI Taxonomy" id="2781388"/>
    <lineage>
        <taxon>Bacteria</taxon>
        <taxon>Pseudomonadati</taxon>
        <taxon>Bacteroidota</taxon>
        <taxon>Flavobacteriia</taxon>
        <taxon>Flavobacteriales</taxon>
        <taxon>Flavobacteriaceae</taxon>
        <taxon>Tenacibaculum</taxon>
        <taxon>Tenacibaculum finnmarkense</taxon>
    </lineage>
</organism>
<evidence type="ECO:0000256" key="1">
    <source>
        <dbReference type="ARBA" id="ARBA00022723"/>
    </source>
</evidence>
<dbReference type="Gene3D" id="3.30.390.10">
    <property type="entry name" value="Enolase-like, N-terminal domain"/>
    <property type="match status" value="1"/>
</dbReference>
<feature type="domain" description="Mandelate racemase/muconate lactonizing enzyme C-terminal" evidence="3">
    <location>
        <begin position="129"/>
        <end position="227"/>
    </location>
</feature>
<dbReference type="RefSeq" id="WP_058884660.1">
    <property type="nucleotide sequence ID" value="NZ_OENE01000004.1"/>
</dbReference>
<dbReference type="InterPro" id="IPR018110">
    <property type="entry name" value="Mandel_Rmase/mucon_lact_enz_CS"/>
</dbReference>
<dbReference type="Proteomes" id="UP000490060">
    <property type="component" value="Unassembled WGS sequence"/>
</dbReference>
<dbReference type="SFLD" id="SFLDS00001">
    <property type="entry name" value="Enolase"/>
    <property type="match status" value="1"/>
</dbReference>
<dbReference type="SFLD" id="SFLDF00009">
    <property type="entry name" value="o-succinylbenzoate_synthase"/>
    <property type="match status" value="1"/>
</dbReference>
<evidence type="ECO:0000313" key="4">
    <source>
        <dbReference type="EMBL" id="SOS58238.1"/>
    </source>
</evidence>
<dbReference type="EMBL" id="OENE01000004">
    <property type="protein sequence ID" value="SOS58238.1"/>
    <property type="molecule type" value="Genomic_DNA"/>
</dbReference>